<comment type="caution">
    <text evidence="1">The sequence shown here is derived from an EMBL/GenBank/DDBJ whole genome shotgun (WGS) entry which is preliminary data.</text>
</comment>
<sequence>MAEWGSDNTSLSKHRHCSFLNSPLTVTTNDITSSTHVAKWNPTCHATANFLTPLHLRSFSTSHRHHRLGVRAILQVPYSCHDSWTLEESWMEGRTNGFSACPYRALCGVRCRGQIIICRQSPDIFLNCTATASCLCQKKVDG</sequence>
<evidence type="ECO:0000313" key="2">
    <source>
        <dbReference type="Proteomes" id="UP001054945"/>
    </source>
</evidence>
<organism evidence="1 2">
    <name type="scientific">Caerostris extrusa</name>
    <name type="common">Bark spider</name>
    <name type="synonym">Caerostris bankana</name>
    <dbReference type="NCBI Taxonomy" id="172846"/>
    <lineage>
        <taxon>Eukaryota</taxon>
        <taxon>Metazoa</taxon>
        <taxon>Ecdysozoa</taxon>
        <taxon>Arthropoda</taxon>
        <taxon>Chelicerata</taxon>
        <taxon>Arachnida</taxon>
        <taxon>Araneae</taxon>
        <taxon>Araneomorphae</taxon>
        <taxon>Entelegynae</taxon>
        <taxon>Araneoidea</taxon>
        <taxon>Araneidae</taxon>
        <taxon>Caerostris</taxon>
    </lineage>
</organism>
<reference evidence="1 2" key="1">
    <citation type="submission" date="2021-06" db="EMBL/GenBank/DDBJ databases">
        <title>Caerostris extrusa draft genome.</title>
        <authorList>
            <person name="Kono N."/>
            <person name="Arakawa K."/>
        </authorList>
    </citation>
    <scope>NUCLEOTIDE SEQUENCE [LARGE SCALE GENOMIC DNA]</scope>
</reference>
<keyword evidence="2" id="KW-1185">Reference proteome</keyword>
<accession>A0AAV4TJJ9</accession>
<dbReference type="AlphaFoldDB" id="A0AAV4TJJ9"/>
<dbReference type="Proteomes" id="UP001054945">
    <property type="component" value="Unassembled WGS sequence"/>
</dbReference>
<gene>
    <name evidence="1" type="ORF">CEXT_380121</name>
</gene>
<evidence type="ECO:0000313" key="1">
    <source>
        <dbReference type="EMBL" id="GIY45636.1"/>
    </source>
</evidence>
<name>A0AAV4TJJ9_CAEEX</name>
<protein>
    <submittedName>
        <fullName evidence="1">Uncharacterized protein</fullName>
    </submittedName>
</protein>
<proteinExistence type="predicted"/>
<dbReference type="EMBL" id="BPLR01011296">
    <property type="protein sequence ID" value="GIY45636.1"/>
    <property type="molecule type" value="Genomic_DNA"/>
</dbReference>